<dbReference type="Proteomes" id="UP000001861">
    <property type="component" value="Unassembled WGS sequence"/>
</dbReference>
<feature type="transmembrane region" description="Helical" evidence="1">
    <location>
        <begin position="86"/>
        <end position="107"/>
    </location>
</feature>
<organism evidence="2 3">
    <name type="scientific">Coprinopsis cinerea (strain Okayama-7 / 130 / ATCC MYA-4618 / FGSC 9003)</name>
    <name type="common">Inky cap fungus</name>
    <name type="synonym">Hormographiella aspergillata</name>
    <dbReference type="NCBI Taxonomy" id="240176"/>
    <lineage>
        <taxon>Eukaryota</taxon>
        <taxon>Fungi</taxon>
        <taxon>Dikarya</taxon>
        <taxon>Basidiomycota</taxon>
        <taxon>Agaricomycotina</taxon>
        <taxon>Agaricomycetes</taxon>
        <taxon>Agaricomycetidae</taxon>
        <taxon>Agaricales</taxon>
        <taxon>Agaricineae</taxon>
        <taxon>Psathyrellaceae</taxon>
        <taxon>Coprinopsis</taxon>
    </lineage>
</organism>
<proteinExistence type="predicted"/>
<sequence length="109" mass="12987">MKADKSSNRPSLTTRIANLESLDEERRKRLKEISSDQRLTKFFEQDITEKVKQLEARLTRVESLNTNQDRLWQRFKTITLQNRREMTILLAVQTIVFSLIIFAMTLWKS</sequence>
<evidence type="ECO:0000256" key="1">
    <source>
        <dbReference type="SAM" id="Phobius"/>
    </source>
</evidence>
<comment type="caution">
    <text evidence="2">The sequence shown here is derived from an EMBL/GenBank/DDBJ whole genome shotgun (WGS) entry which is preliminary data.</text>
</comment>
<dbReference type="VEuPathDB" id="FungiDB:CC1G_15396"/>
<dbReference type="KEGG" id="cci:CC1G_15396"/>
<evidence type="ECO:0000313" key="3">
    <source>
        <dbReference type="Proteomes" id="UP000001861"/>
    </source>
</evidence>
<dbReference type="EMBL" id="AACS02000012">
    <property type="protein sequence ID" value="EFI26624.1"/>
    <property type="molecule type" value="Genomic_DNA"/>
</dbReference>
<dbReference type="AlphaFoldDB" id="D6RQS6"/>
<keyword evidence="1" id="KW-1133">Transmembrane helix</keyword>
<keyword evidence="3" id="KW-1185">Reference proteome</keyword>
<keyword evidence="1" id="KW-0472">Membrane</keyword>
<accession>D6RQS6</accession>
<dbReference type="GeneID" id="9380067"/>
<evidence type="ECO:0000313" key="2">
    <source>
        <dbReference type="EMBL" id="EFI26624.1"/>
    </source>
</evidence>
<name>D6RQS6_COPC7</name>
<dbReference type="RefSeq" id="XP_002910118.1">
    <property type="nucleotide sequence ID" value="XM_002910072.1"/>
</dbReference>
<gene>
    <name evidence="2" type="ORF">CC1G_15396</name>
</gene>
<protein>
    <submittedName>
        <fullName evidence="2">Uncharacterized protein</fullName>
    </submittedName>
</protein>
<dbReference type="InParanoid" id="D6RQS6"/>
<keyword evidence="1" id="KW-0812">Transmembrane</keyword>
<reference evidence="2 3" key="1">
    <citation type="journal article" date="2010" name="Proc. Natl. Acad. Sci. U.S.A.">
        <title>Insights into evolution of multicellular fungi from the assembled chromosomes of the mushroom Coprinopsis cinerea (Coprinus cinereus).</title>
        <authorList>
            <person name="Stajich J.E."/>
            <person name="Wilke S.K."/>
            <person name="Ahren D."/>
            <person name="Au C.H."/>
            <person name="Birren B.W."/>
            <person name="Borodovsky M."/>
            <person name="Burns C."/>
            <person name="Canback B."/>
            <person name="Casselton L.A."/>
            <person name="Cheng C.K."/>
            <person name="Deng J."/>
            <person name="Dietrich F.S."/>
            <person name="Fargo D.C."/>
            <person name="Farman M.L."/>
            <person name="Gathman A.C."/>
            <person name="Goldberg J."/>
            <person name="Guigo R."/>
            <person name="Hoegger P.J."/>
            <person name="Hooker J.B."/>
            <person name="Huggins A."/>
            <person name="James T.Y."/>
            <person name="Kamada T."/>
            <person name="Kilaru S."/>
            <person name="Kodira C."/>
            <person name="Kues U."/>
            <person name="Kupfer D."/>
            <person name="Kwan H.S."/>
            <person name="Lomsadze A."/>
            <person name="Li W."/>
            <person name="Lilly W.W."/>
            <person name="Ma L.J."/>
            <person name="Mackey A.J."/>
            <person name="Manning G."/>
            <person name="Martin F."/>
            <person name="Muraguchi H."/>
            <person name="Natvig D.O."/>
            <person name="Palmerini H."/>
            <person name="Ramesh M.A."/>
            <person name="Rehmeyer C.J."/>
            <person name="Roe B.A."/>
            <person name="Shenoy N."/>
            <person name="Stanke M."/>
            <person name="Ter-Hovhannisyan V."/>
            <person name="Tunlid A."/>
            <person name="Velagapudi R."/>
            <person name="Vision T.J."/>
            <person name="Zeng Q."/>
            <person name="Zolan M.E."/>
            <person name="Pukkila P.J."/>
        </authorList>
    </citation>
    <scope>NUCLEOTIDE SEQUENCE [LARGE SCALE GENOMIC DNA]</scope>
    <source>
        <strain evidence="3">Okayama-7 / 130 / ATCC MYA-4618 / FGSC 9003</strain>
    </source>
</reference>
<dbReference type="HOGENOM" id="CLU_2183804_0_0_1"/>